<feature type="binding site" evidence="5">
    <location>
        <position position="24"/>
    </location>
    <ligand>
        <name>S-methyl-5'-thioadenosine</name>
        <dbReference type="ChEBI" id="CHEBI:17509"/>
    </ligand>
</feature>
<evidence type="ECO:0000256" key="4">
    <source>
        <dbReference type="ARBA" id="ARBA00023115"/>
    </source>
</evidence>
<comment type="subunit">
    <text evidence="5">Homodimer or homotetramer.</text>
</comment>
<dbReference type="SUPFAM" id="SSF53335">
    <property type="entry name" value="S-adenosyl-L-methionine-dependent methyltransferases"/>
    <property type="match status" value="1"/>
</dbReference>
<dbReference type="PANTHER" id="PTHR43317:SF1">
    <property type="entry name" value="THERMOSPERMINE SYNTHASE ACAULIS5"/>
    <property type="match status" value="1"/>
</dbReference>
<organism evidence="8 9">
    <name type="scientific">Candidatus Nitrohelix vancouverensis</name>
    <dbReference type="NCBI Taxonomy" id="2705534"/>
    <lineage>
        <taxon>Bacteria</taxon>
        <taxon>Pseudomonadati</taxon>
        <taxon>Nitrospinota/Tectimicrobiota group</taxon>
        <taxon>Nitrospinota</taxon>
        <taxon>Nitrospinia</taxon>
        <taxon>Nitrospinales</taxon>
        <taxon>Nitrospinaceae</taxon>
        <taxon>Candidatus Nitrohelix</taxon>
    </lineage>
</organism>
<evidence type="ECO:0000313" key="9">
    <source>
        <dbReference type="Proteomes" id="UP000594464"/>
    </source>
</evidence>
<evidence type="ECO:0000256" key="2">
    <source>
        <dbReference type="ARBA" id="ARBA00022679"/>
    </source>
</evidence>
<keyword evidence="4 5" id="KW-0620">Polyamine biosynthesis</keyword>
<dbReference type="KEGG" id="nva:G3M78_06220"/>
<keyword evidence="2 5" id="KW-0808">Transferase</keyword>
<dbReference type="EMBL" id="CP048620">
    <property type="protein sequence ID" value="QPJ65004.1"/>
    <property type="molecule type" value="Genomic_DNA"/>
</dbReference>
<comment type="caution">
    <text evidence="5">Lacks conserved residue(s) required for the propagation of feature annotation.</text>
</comment>
<comment type="function">
    <text evidence="5">Catalyzes the irreversible transfer of a propylamine group from the amino donor S-adenosylmethioninamine (decarboxy-AdoMet) to putrescine (1,4-diaminobutane) to yield spermidine.</text>
</comment>
<feature type="binding site" evidence="5">
    <location>
        <begin position="136"/>
        <end position="137"/>
    </location>
    <ligand>
        <name>S-methyl-5'-thioadenosine</name>
        <dbReference type="ChEBI" id="CHEBI:17509"/>
    </ligand>
</feature>
<evidence type="ECO:0000256" key="6">
    <source>
        <dbReference type="PROSITE-ProRule" id="PRU00354"/>
    </source>
</evidence>
<dbReference type="GO" id="GO:0008295">
    <property type="term" value="P:spermidine biosynthetic process"/>
    <property type="evidence" value="ECO:0007669"/>
    <property type="project" value="UniProtKB-UniRule"/>
</dbReference>
<dbReference type="CDD" id="cd02440">
    <property type="entry name" value="AdoMet_MTases"/>
    <property type="match status" value="1"/>
</dbReference>
<dbReference type="InterPro" id="IPR030374">
    <property type="entry name" value="PABS"/>
</dbReference>
<dbReference type="PROSITE" id="PS51006">
    <property type="entry name" value="PABS_2"/>
    <property type="match status" value="1"/>
</dbReference>
<reference evidence="9" key="1">
    <citation type="submission" date="2020-02" db="EMBL/GenBank/DDBJ databases">
        <title>Genomic and physiological characterization of two novel Nitrospinaceae genera.</title>
        <authorList>
            <person name="Mueller A.J."/>
            <person name="Jung M.-Y."/>
            <person name="Strachan C.R."/>
            <person name="Herbold C.W."/>
            <person name="Kirkegaard R.H."/>
            <person name="Daims H."/>
        </authorList>
    </citation>
    <scope>NUCLEOTIDE SEQUENCE [LARGE SCALE GENOMIC DNA]</scope>
</reference>
<dbReference type="Pfam" id="PF01564">
    <property type="entry name" value="Spermine_synth"/>
    <property type="match status" value="1"/>
</dbReference>
<keyword evidence="3 5" id="KW-0745">Spermidine biosynthesis</keyword>
<evidence type="ECO:0000256" key="3">
    <source>
        <dbReference type="ARBA" id="ARBA00023066"/>
    </source>
</evidence>
<dbReference type="PANTHER" id="PTHR43317">
    <property type="entry name" value="THERMOSPERMINE SYNTHASE ACAULIS5"/>
    <property type="match status" value="1"/>
</dbReference>
<comment type="similarity">
    <text evidence="1 5">Belongs to the spermidine/spermine synthase family.</text>
</comment>
<feature type="active site" description="Proton acceptor" evidence="5 6">
    <location>
        <position position="156"/>
    </location>
</feature>
<dbReference type="EC" id="2.5.1.16" evidence="5"/>
<evidence type="ECO:0000313" key="8">
    <source>
        <dbReference type="EMBL" id="QPJ65004.1"/>
    </source>
</evidence>
<sequence length="307" mass="36039">MQWFKKTKKADAMRIIDKFRSRFNHIFVLQMGRIREIWFKGVGERDFYLQSRIDLDRPLELELVYARMMMSALLLRPQPKRMLMIGLGAAAATNFLHERFPEAEIDVVEIDRSVRDAARKYFYLQEDERYRVHVMDGRVFIKERLGKPSYDIIFLDAFKSGSVPFHLKTVEFYRELKSLLTPGGVVVSNLYGKSNALKPNDCKSFLKVFRHVYCFEDDDQVATVSLACDHDYEWGLSDFRVEAMRQEASFHFSMETIADYYRPGKFKEGRGSREFKDDFSGGQFLQAVEHNNSNETAHRPYPIKNTE</sequence>
<comment type="pathway">
    <text evidence="5">Amine and polyamine biosynthesis; spermidine biosynthesis; spermidine from putrescine: step 1/1.</text>
</comment>
<dbReference type="InterPro" id="IPR029063">
    <property type="entry name" value="SAM-dependent_MTases_sf"/>
</dbReference>
<dbReference type="NCBIfam" id="NF037959">
    <property type="entry name" value="MFS_SpdSyn"/>
    <property type="match status" value="1"/>
</dbReference>
<feature type="binding site" evidence="5">
    <location>
        <position position="109"/>
    </location>
    <ligand>
        <name>S-methyl-5'-thioadenosine</name>
        <dbReference type="ChEBI" id="CHEBI:17509"/>
    </ligand>
</feature>
<accession>A0A7T0C1T8</accession>
<feature type="binding site" evidence="5">
    <location>
        <position position="164"/>
    </location>
    <ligand>
        <name>S-methyl-5'-thioadenosine</name>
        <dbReference type="ChEBI" id="CHEBI:17509"/>
    </ligand>
</feature>
<dbReference type="InterPro" id="IPR001045">
    <property type="entry name" value="Spermi_synthase"/>
</dbReference>
<feature type="domain" description="PABS" evidence="7">
    <location>
        <begin position="1"/>
        <end position="237"/>
    </location>
</feature>
<name>A0A7T0C1T8_9BACT</name>
<protein>
    <recommendedName>
        <fullName evidence="5">Polyamine aminopropyltransferase</fullName>
    </recommendedName>
    <alternativeName>
        <fullName evidence="5">Putrescine aminopropyltransferase</fullName>
        <shortName evidence="5">PAPT</shortName>
    </alternativeName>
    <alternativeName>
        <fullName evidence="5">Spermidine synthase</fullName>
        <shortName evidence="5">SPDS</shortName>
        <shortName evidence="5">SPDSY</shortName>
        <ecNumber evidence="5">2.5.1.16</ecNumber>
    </alternativeName>
</protein>
<dbReference type="GO" id="GO:0010487">
    <property type="term" value="F:thermospermine synthase activity"/>
    <property type="evidence" value="ECO:0007669"/>
    <property type="project" value="TreeGrafter"/>
</dbReference>
<comment type="catalytic activity">
    <reaction evidence="5">
        <text>S-adenosyl 3-(methylsulfanyl)propylamine + putrescine = S-methyl-5'-thioadenosine + spermidine + H(+)</text>
        <dbReference type="Rhea" id="RHEA:12721"/>
        <dbReference type="ChEBI" id="CHEBI:15378"/>
        <dbReference type="ChEBI" id="CHEBI:17509"/>
        <dbReference type="ChEBI" id="CHEBI:57443"/>
        <dbReference type="ChEBI" id="CHEBI:57834"/>
        <dbReference type="ChEBI" id="CHEBI:326268"/>
        <dbReference type="EC" id="2.5.1.16"/>
    </reaction>
</comment>
<proteinExistence type="inferred from homology"/>
<dbReference type="AlphaFoldDB" id="A0A7T0C1T8"/>
<dbReference type="HAMAP" id="MF_00198">
    <property type="entry name" value="Spermidine_synth"/>
    <property type="match status" value="1"/>
</dbReference>
<dbReference type="GO" id="GO:0004766">
    <property type="term" value="F:spermidine synthase activity"/>
    <property type="evidence" value="ECO:0007669"/>
    <property type="project" value="UniProtKB-UniRule"/>
</dbReference>
<dbReference type="UniPathway" id="UPA00248">
    <property type="reaction ID" value="UER00314"/>
</dbReference>
<dbReference type="Gene3D" id="3.40.50.150">
    <property type="entry name" value="Vaccinia Virus protein VP39"/>
    <property type="match status" value="1"/>
</dbReference>
<evidence type="ECO:0000256" key="5">
    <source>
        <dbReference type="HAMAP-Rule" id="MF_00198"/>
    </source>
</evidence>
<evidence type="ECO:0000259" key="7">
    <source>
        <dbReference type="PROSITE" id="PS51006"/>
    </source>
</evidence>
<dbReference type="Proteomes" id="UP000594464">
    <property type="component" value="Chromosome"/>
</dbReference>
<gene>
    <name evidence="5" type="primary">speE</name>
    <name evidence="8" type="ORF">G3M78_06220</name>
</gene>
<evidence type="ECO:0000256" key="1">
    <source>
        <dbReference type="ARBA" id="ARBA00007867"/>
    </source>
</evidence>